<evidence type="ECO:0000313" key="1">
    <source>
        <dbReference type="EMBL" id="PIZ66156.1"/>
    </source>
</evidence>
<dbReference type="Proteomes" id="UP000230027">
    <property type="component" value="Unassembled WGS sequence"/>
</dbReference>
<dbReference type="AlphaFoldDB" id="A0A2M7U5H7"/>
<proteinExistence type="predicted"/>
<sequence length="98" mass="11599">MLKTEFSEEKNAFLKLTRGINFEDILNAIDKGGLLDDIQNPSKNHPNQKAFLVKIKNYVYFVPYVQDKKGLIFLKTLYPSRLFTKSYLKKYDKKNYKK</sequence>
<evidence type="ECO:0000313" key="2">
    <source>
        <dbReference type="Proteomes" id="UP000230027"/>
    </source>
</evidence>
<protein>
    <submittedName>
        <fullName evidence="1">Toxin</fullName>
    </submittedName>
</protein>
<gene>
    <name evidence="1" type="ORF">COY14_00825</name>
</gene>
<comment type="caution">
    <text evidence="1">The sequence shown here is derived from an EMBL/GenBank/DDBJ whole genome shotgun (WGS) entry which is preliminary data.</text>
</comment>
<dbReference type="EMBL" id="PFOD01000022">
    <property type="protein sequence ID" value="PIZ66156.1"/>
    <property type="molecule type" value="Genomic_DNA"/>
</dbReference>
<accession>A0A2M7U5H7</accession>
<organism evidence="1 2">
    <name type="scientific">Candidatus Roizmanbacteria bacterium CG_4_10_14_0_2_um_filter_36_9</name>
    <dbReference type="NCBI Taxonomy" id="1974823"/>
    <lineage>
        <taxon>Bacteria</taxon>
        <taxon>Candidatus Roizmaniibacteriota</taxon>
    </lineage>
</organism>
<name>A0A2M7U5H7_9BACT</name>
<reference evidence="2" key="1">
    <citation type="submission" date="2017-09" db="EMBL/GenBank/DDBJ databases">
        <title>Depth-based differentiation of microbial function through sediment-hosted aquifers and enrichment of novel symbionts in the deep terrestrial subsurface.</title>
        <authorList>
            <person name="Probst A.J."/>
            <person name="Ladd B."/>
            <person name="Jarett J.K."/>
            <person name="Geller-Mcgrath D.E."/>
            <person name="Sieber C.M.K."/>
            <person name="Emerson J.B."/>
            <person name="Anantharaman K."/>
            <person name="Thomas B.C."/>
            <person name="Malmstrom R."/>
            <person name="Stieglmeier M."/>
            <person name="Klingl A."/>
            <person name="Woyke T."/>
            <person name="Ryan C.M."/>
            <person name="Banfield J.F."/>
        </authorList>
    </citation>
    <scope>NUCLEOTIDE SEQUENCE [LARGE SCALE GENOMIC DNA]</scope>
</reference>